<comment type="caution">
    <text evidence="2">The sequence shown here is derived from an EMBL/GenBank/DDBJ whole genome shotgun (WGS) entry which is preliminary data.</text>
</comment>
<gene>
    <name evidence="2" type="ORF">PACLA_8A009769</name>
</gene>
<protein>
    <submittedName>
        <fullName evidence="2">Uncharacterized protein</fullName>
    </submittedName>
</protein>
<organism evidence="2 3">
    <name type="scientific">Paramuricea clavata</name>
    <name type="common">Red gorgonian</name>
    <name type="synonym">Violescent sea-whip</name>
    <dbReference type="NCBI Taxonomy" id="317549"/>
    <lineage>
        <taxon>Eukaryota</taxon>
        <taxon>Metazoa</taxon>
        <taxon>Cnidaria</taxon>
        <taxon>Anthozoa</taxon>
        <taxon>Octocorallia</taxon>
        <taxon>Malacalcyonacea</taxon>
        <taxon>Plexauridae</taxon>
        <taxon>Paramuricea</taxon>
    </lineage>
</organism>
<evidence type="ECO:0000313" key="3">
    <source>
        <dbReference type="Proteomes" id="UP001152795"/>
    </source>
</evidence>
<dbReference type="AlphaFoldDB" id="A0A6S7LB94"/>
<feature type="region of interest" description="Disordered" evidence="1">
    <location>
        <begin position="111"/>
        <end position="183"/>
    </location>
</feature>
<proteinExistence type="predicted"/>
<name>A0A6S7LB94_PARCT</name>
<feature type="compositionally biased region" description="Polar residues" evidence="1">
    <location>
        <begin position="152"/>
        <end position="183"/>
    </location>
</feature>
<sequence>MSTETEKKLKLKRLQMRRQGYRAFVIRLVKEIDEICEVESYDYERIQVIDQHLQDKLKLLNELNESILLLCNVEEITHEIEESEEINDRILSKRKKIETILKNGDKVHSKINNIETQSTGSSETQPTGSIETQPTGSSENQHAINDVIPTVEGQQQESNATVELPNTNLEQQHSMNLQYTHNP</sequence>
<feature type="compositionally biased region" description="Polar residues" evidence="1">
    <location>
        <begin position="111"/>
        <end position="143"/>
    </location>
</feature>
<dbReference type="Proteomes" id="UP001152795">
    <property type="component" value="Unassembled WGS sequence"/>
</dbReference>
<accession>A0A6S7LB94</accession>
<reference evidence="2" key="1">
    <citation type="submission" date="2020-04" db="EMBL/GenBank/DDBJ databases">
        <authorList>
            <person name="Alioto T."/>
            <person name="Alioto T."/>
            <person name="Gomez Garrido J."/>
        </authorList>
    </citation>
    <scope>NUCLEOTIDE SEQUENCE</scope>
    <source>
        <strain evidence="2">A484AB</strain>
    </source>
</reference>
<evidence type="ECO:0000313" key="2">
    <source>
        <dbReference type="EMBL" id="CAB4029779.1"/>
    </source>
</evidence>
<keyword evidence="3" id="KW-1185">Reference proteome</keyword>
<dbReference type="EMBL" id="CACRXK020016403">
    <property type="protein sequence ID" value="CAB4029779.1"/>
    <property type="molecule type" value="Genomic_DNA"/>
</dbReference>
<evidence type="ECO:0000256" key="1">
    <source>
        <dbReference type="SAM" id="MobiDB-lite"/>
    </source>
</evidence>